<dbReference type="Proteomes" id="UP001227230">
    <property type="component" value="Chromosome 16"/>
</dbReference>
<evidence type="ECO:0000313" key="3">
    <source>
        <dbReference type="Proteomes" id="UP001227230"/>
    </source>
</evidence>
<protein>
    <recommendedName>
        <fullName evidence="1">Peptidase M1 membrane alanine aminopeptidase domain-containing protein</fullName>
    </recommendedName>
</protein>
<sequence>MRKLVSLDAKKSPLLVMESSMHISMLWLGFSSAMMQKDSNCREEFSFANITIQVWKDLRGAVKLMKWDEDIFSLEYVLASFNIVAVPDFDMEPVENRSSNIFNPKLVLASPETAAVVDYTAILGIIGPE</sequence>
<keyword evidence="3" id="KW-1185">Reference proteome</keyword>
<dbReference type="EMBL" id="CP126663">
    <property type="protein sequence ID" value="WKA06644.1"/>
    <property type="molecule type" value="Genomic_DNA"/>
</dbReference>
<dbReference type="Gene3D" id="3.30.2010.30">
    <property type="match status" value="1"/>
</dbReference>
<gene>
    <name evidence="2" type="ORF">VitviT2T_024537</name>
</gene>
<reference evidence="2 3" key="1">
    <citation type="journal article" date="2023" name="Hortic Res">
        <title>The complete reference genome for grapevine (Vitis vinifera L.) genetics and breeding.</title>
        <authorList>
            <person name="Shi X."/>
            <person name="Cao S."/>
            <person name="Wang X."/>
            <person name="Huang S."/>
            <person name="Wang Y."/>
            <person name="Liu Z."/>
            <person name="Liu W."/>
            <person name="Leng X."/>
            <person name="Peng Y."/>
            <person name="Wang N."/>
            <person name="Wang Y."/>
            <person name="Ma Z."/>
            <person name="Xu X."/>
            <person name="Zhang F."/>
            <person name="Xue H."/>
            <person name="Zhong H."/>
            <person name="Wang Y."/>
            <person name="Zhang K."/>
            <person name="Velt A."/>
            <person name="Avia K."/>
            <person name="Holtgrawe D."/>
            <person name="Grimplet J."/>
            <person name="Matus J.T."/>
            <person name="Ware D."/>
            <person name="Wu X."/>
            <person name="Wang H."/>
            <person name="Liu C."/>
            <person name="Fang Y."/>
            <person name="Rustenholz C."/>
            <person name="Cheng Z."/>
            <person name="Xiao H."/>
            <person name="Zhou Y."/>
        </authorList>
    </citation>
    <scope>NUCLEOTIDE SEQUENCE [LARGE SCALE GENOMIC DNA]</scope>
    <source>
        <strain evidence="3">cv. Pinot noir / PN40024</strain>
        <tissue evidence="2">Leaf</tissue>
    </source>
</reference>
<evidence type="ECO:0000313" key="2">
    <source>
        <dbReference type="EMBL" id="WKA06644.1"/>
    </source>
</evidence>
<proteinExistence type="predicted"/>
<dbReference type="Pfam" id="PF01433">
    <property type="entry name" value="Peptidase_M1"/>
    <property type="match status" value="1"/>
</dbReference>
<dbReference type="PANTHER" id="PTHR46322:SF1">
    <property type="entry name" value="PUROMYCIN-SENSITIVE AMINOPEPTIDASE"/>
    <property type="match status" value="1"/>
</dbReference>
<organism evidence="2 3">
    <name type="scientific">Vitis vinifera</name>
    <name type="common">Grape</name>
    <dbReference type="NCBI Taxonomy" id="29760"/>
    <lineage>
        <taxon>Eukaryota</taxon>
        <taxon>Viridiplantae</taxon>
        <taxon>Streptophyta</taxon>
        <taxon>Embryophyta</taxon>
        <taxon>Tracheophyta</taxon>
        <taxon>Spermatophyta</taxon>
        <taxon>Magnoliopsida</taxon>
        <taxon>eudicotyledons</taxon>
        <taxon>Gunneridae</taxon>
        <taxon>Pentapetalae</taxon>
        <taxon>rosids</taxon>
        <taxon>Vitales</taxon>
        <taxon>Vitaceae</taxon>
        <taxon>Viteae</taxon>
        <taxon>Vitis</taxon>
    </lineage>
</organism>
<dbReference type="PANTHER" id="PTHR46322">
    <property type="entry name" value="PUROMYCIN-SENSITIVE AMINOPEPTIDASE"/>
    <property type="match status" value="1"/>
</dbReference>
<name>A0ABY9DIT8_VITVI</name>
<accession>A0ABY9DIT8</accession>
<dbReference type="InterPro" id="IPR014782">
    <property type="entry name" value="Peptidase_M1_dom"/>
</dbReference>
<dbReference type="SUPFAM" id="SSF55486">
    <property type="entry name" value="Metalloproteases ('zincins'), catalytic domain"/>
    <property type="match status" value="1"/>
</dbReference>
<evidence type="ECO:0000259" key="1">
    <source>
        <dbReference type="Pfam" id="PF01433"/>
    </source>
</evidence>
<dbReference type="InterPro" id="IPR012779">
    <property type="entry name" value="Peptidase_M1_pepN"/>
</dbReference>
<feature type="domain" description="Peptidase M1 membrane alanine aminopeptidase" evidence="1">
    <location>
        <begin position="59"/>
        <end position="126"/>
    </location>
</feature>